<evidence type="ECO:0000313" key="4">
    <source>
        <dbReference type="Proteomes" id="UP000827721"/>
    </source>
</evidence>
<organism evidence="3 4">
    <name type="scientific">Xanthoceras sorbifolium</name>
    <dbReference type="NCBI Taxonomy" id="99658"/>
    <lineage>
        <taxon>Eukaryota</taxon>
        <taxon>Viridiplantae</taxon>
        <taxon>Streptophyta</taxon>
        <taxon>Embryophyta</taxon>
        <taxon>Tracheophyta</taxon>
        <taxon>Spermatophyta</taxon>
        <taxon>Magnoliopsida</taxon>
        <taxon>eudicotyledons</taxon>
        <taxon>Gunneridae</taxon>
        <taxon>Pentapetalae</taxon>
        <taxon>rosids</taxon>
        <taxon>malvids</taxon>
        <taxon>Sapindales</taxon>
        <taxon>Sapindaceae</taxon>
        <taxon>Xanthoceroideae</taxon>
        <taxon>Xanthoceras</taxon>
    </lineage>
</organism>
<proteinExistence type="predicted"/>
<accession>A0ABQ8I599</accession>
<dbReference type="InterPro" id="IPR025315">
    <property type="entry name" value="DUF4220"/>
</dbReference>
<dbReference type="Pfam" id="PF13968">
    <property type="entry name" value="DUF4220"/>
    <property type="match status" value="1"/>
</dbReference>
<feature type="transmembrane region" description="Helical" evidence="1">
    <location>
        <begin position="590"/>
        <end position="609"/>
    </location>
</feature>
<evidence type="ECO:0000256" key="1">
    <source>
        <dbReference type="SAM" id="Phobius"/>
    </source>
</evidence>
<dbReference type="InterPro" id="IPR007658">
    <property type="entry name" value="DUF594"/>
</dbReference>
<keyword evidence="1" id="KW-1133">Transmembrane helix</keyword>
<protein>
    <recommendedName>
        <fullName evidence="2">DUF4220 domain-containing protein</fullName>
    </recommendedName>
</protein>
<feature type="transmembrane region" description="Helical" evidence="1">
    <location>
        <begin position="329"/>
        <end position="353"/>
    </location>
</feature>
<feature type="transmembrane region" description="Helical" evidence="1">
    <location>
        <begin position="116"/>
        <end position="136"/>
    </location>
</feature>
<dbReference type="EMBL" id="JAFEMO010000004">
    <property type="protein sequence ID" value="KAH7571810.1"/>
    <property type="molecule type" value="Genomic_DNA"/>
</dbReference>
<keyword evidence="4" id="KW-1185">Reference proteome</keyword>
<feature type="transmembrane region" description="Helical" evidence="1">
    <location>
        <begin position="47"/>
        <end position="69"/>
    </location>
</feature>
<feature type="transmembrane region" description="Helical" evidence="1">
    <location>
        <begin position="299"/>
        <end position="317"/>
    </location>
</feature>
<keyword evidence="1" id="KW-0472">Membrane</keyword>
<reference evidence="3 4" key="1">
    <citation type="submission" date="2021-02" db="EMBL/GenBank/DDBJ databases">
        <title>Plant Genome Project.</title>
        <authorList>
            <person name="Zhang R.-G."/>
        </authorList>
    </citation>
    <scope>NUCLEOTIDE SEQUENCE [LARGE SCALE GENOMIC DNA]</scope>
    <source>
        <tissue evidence="3">Leaves</tissue>
    </source>
</reference>
<evidence type="ECO:0000313" key="3">
    <source>
        <dbReference type="EMBL" id="KAH7571810.1"/>
    </source>
</evidence>
<evidence type="ECO:0000259" key="2">
    <source>
        <dbReference type="Pfam" id="PF13968"/>
    </source>
</evidence>
<comment type="caution">
    <text evidence="3">The sequence shown here is derived from an EMBL/GenBank/DDBJ whole genome shotgun (WGS) entry which is preliminary data.</text>
</comment>
<dbReference type="Proteomes" id="UP000827721">
    <property type="component" value="Unassembled WGS sequence"/>
</dbReference>
<feature type="transmembrane region" description="Helical" evidence="1">
    <location>
        <begin position="16"/>
        <end position="35"/>
    </location>
</feature>
<feature type="domain" description="DUF4220" evidence="2">
    <location>
        <begin position="52"/>
        <end position="414"/>
    </location>
</feature>
<name>A0ABQ8I599_9ROSI</name>
<dbReference type="PANTHER" id="PTHR31325">
    <property type="entry name" value="OS01G0798800 PROTEIN-RELATED"/>
    <property type="match status" value="1"/>
</dbReference>
<keyword evidence="1" id="KW-0812">Transmembrane</keyword>
<sequence>MVNPIPENVKKIWDEWNIRGVILLSLSLQAILFLFASLRKTTANKLIILLIWSVYLLADWSAIFALGLISNSLGDNPDHSAENTTDLLASWTPFLFLHLGGPDNITAFALEDNELWFRHFVGLLIQALAALYIFLLSFPKTKLAIPTILLFVAGSIKYLERTRAFYLASFDGFQDSVPPDPGPNYAKFMEEYHVKRKEGFDITIKPRSAESGASSVIDKKIHKLDDEPQVVNCAYYYFQIVKGLIVNQVLGFRQYQESRDFFLNVTPEEAYKIIEVELNLIYEVLYTKIKVVCSVQGCIIRFISCALVVTAFSVFHLKVKNHGFDDFDVAITYTLFLGAISLDIMSLFILVSFDFTSGALKIINSHISAMLSCILNLKKPRWYSCVEHKHEVLATPFLFGRWSGYVSGHNLLSYCLKGRPTRVHRVKNFLHRGFEKSIHSLRIDVLIRITVSAFVKVSHLSRLDKLLHCLGLINELVISWLGLNDFVDGLRYVSHEPLTKELWKFIFDELREKSQFADNPEAAMKISSSRGEWILQNRDYWNILMPYVTQVTYDESLLLWHIATELLYQTDDAGETHDINREISKLLSDYMLYLLIIHTTMTSAVAGIAKIRFGDTCAETMKFFRERSLKPNPGKEACNKILAVHTDIKPAIVKGDRSKSVLFNASMLAKELKQLDDKWKLMSKIWVELLSYAACFSGSRAHAQQVIKGGELITFVWLLMAHFGLQQHFQNVTM</sequence>
<dbReference type="Pfam" id="PF04578">
    <property type="entry name" value="DUF594"/>
    <property type="match status" value="1"/>
</dbReference>
<gene>
    <name evidence="3" type="ORF">JRO89_XS04G0147800</name>
</gene>